<protein>
    <submittedName>
        <fullName evidence="2">Uncharacterized protein</fullName>
    </submittedName>
</protein>
<keyword evidence="1" id="KW-0472">Membrane</keyword>
<organism evidence="2 3">
    <name type="scientific">Chryseobacterium ginsengisoli</name>
    <dbReference type="NCBI Taxonomy" id="363853"/>
    <lineage>
        <taxon>Bacteria</taxon>
        <taxon>Pseudomonadati</taxon>
        <taxon>Bacteroidota</taxon>
        <taxon>Flavobacteriia</taxon>
        <taxon>Flavobacteriales</taxon>
        <taxon>Weeksellaceae</taxon>
        <taxon>Chryseobacterium group</taxon>
        <taxon>Chryseobacterium</taxon>
    </lineage>
</organism>
<name>A0ABP9M4L6_9FLAO</name>
<proteinExistence type="predicted"/>
<comment type="caution">
    <text evidence="2">The sequence shown here is derived from an EMBL/GenBank/DDBJ whole genome shotgun (WGS) entry which is preliminary data.</text>
</comment>
<evidence type="ECO:0000313" key="3">
    <source>
        <dbReference type="Proteomes" id="UP001500353"/>
    </source>
</evidence>
<sequence length="131" mass="15448">MTTSHTAEYAAILSTFLFLIKIYELVRDRFRIDPYLTIDGRESEKEVVITNLSSKAIHLKSFEMFLTSKRWFAKRDFIQLNHDQLARIQISAYATKGIDFSEQYNFGMKPNKNLYFQLKIAVQVFHCIKKI</sequence>
<dbReference type="Proteomes" id="UP001500353">
    <property type="component" value="Unassembled WGS sequence"/>
</dbReference>
<keyword evidence="3" id="KW-1185">Reference proteome</keyword>
<evidence type="ECO:0000313" key="2">
    <source>
        <dbReference type="EMBL" id="GAA5089299.1"/>
    </source>
</evidence>
<feature type="transmembrane region" description="Helical" evidence="1">
    <location>
        <begin position="6"/>
        <end position="26"/>
    </location>
</feature>
<gene>
    <name evidence="2" type="ORF">GCM10023210_13940</name>
</gene>
<keyword evidence="1" id="KW-0812">Transmembrane</keyword>
<dbReference type="EMBL" id="BAABHX010000002">
    <property type="protein sequence ID" value="GAA5089299.1"/>
    <property type="molecule type" value="Genomic_DNA"/>
</dbReference>
<evidence type="ECO:0000256" key="1">
    <source>
        <dbReference type="SAM" id="Phobius"/>
    </source>
</evidence>
<keyword evidence="1" id="KW-1133">Transmembrane helix</keyword>
<accession>A0ABP9M4L6</accession>
<reference evidence="3" key="1">
    <citation type="journal article" date="2019" name="Int. J. Syst. Evol. Microbiol.">
        <title>The Global Catalogue of Microorganisms (GCM) 10K type strain sequencing project: providing services to taxonomists for standard genome sequencing and annotation.</title>
        <authorList>
            <consortium name="The Broad Institute Genomics Platform"/>
            <consortium name="The Broad Institute Genome Sequencing Center for Infectious Disease"/>
            <person name="Wu L."/>
            <person name="Ma J."/>
        </authorList>
    </citation>
    <scope>NUCLEOTIDE SEQUENCE [LARGE SCALE GENOMIC DNA]</scope>
    <source>
        <strain evidence="3">JCM 18019</strain>
    </source>
</reference>
<dbReference type="RefSeq" id="WP_345201505.1">
    <property type="nucleotide sequence ID" value="NZ_BAABHX010000002.1"/>
</dbReference>